<keyword evidence="2" id="KW-1185">Reference proteome</keyword>
<gene>
    <name evidence="1" type="ORF">DLM46_28880</name>
</gene>
<reference evidence="2" key="1">
    <citation type="submission" date="2018-05" db="EMBL/GenBank/DDBJ databases">
        <authorList>
            <person name="Feng T."/>
        </authorList>
    </citation>
    <scope>NUCLEOTIDE SEQUENCE [LARGE SCALE GENOMIC DNA]</scope>
    <source>
        <strain evidence="2">S27</strain>
    </source>
</reference>
<accession>A0A370N0W1</accession>
<evidence type="ECO:0000313" key="1">
    <source>
        <dbReference type="EMBL" id="RDJ99253.1"/>
    </source>
</evidence>
<name>A0A370N0W1_9BURK</name>
<dbReference type="EMBL" id="QHKS01000024">
    <property type="protein sequence ID" value="RDJ99253.1"/>
    <property type="molecule type" value="Genomic_DNA"/>
</dbReference>
<protein>
    <submittedName>
        <fullName evidence="1">Uncharacterized protein</fullName>
    </submittedName>
</protein>
<organism evidence="1 2">
    <name type="scientific">Paraburkholderia lacunae</name>
    <dbReference type="NCBI Taxonomy" id="2211104"/>
    <lineage>
        <taxon>Bacteria</taxon>
        <taxon>Pseudomonadati</taxon>
        <taxon>Pseudomonadota</taxon>
        <taxon>Betaproteobacteria</taxon>
        <taxon>Burkholderiales</taxon>
        <taxon>Burkholderiaceae</taxon>
        <taxon>Paraburkholderia</taxon>
    </lineage>
</organism>
<dbReference type="Proteomes" id="UP000254875">
    <property type="component" value="Unassembled WGS sequence"/>
</dbReference>
<dbReference type="AlphaFoldDB" id="A0A370N0W1"/>
<evidence type="ECO:0000313" key="2">
    <source>
        <dbReference type="Proteomes" id="UP000254875"/>
    </source>
</evidence>
<proteinExistence type="predicted"/>
<comment type="caution">
    <text evidence="1">The sequence shown here is derived from an EMBL/GenBank/DDBJ whole genome shotgun (WGS) entry which is preliminary data.</text>
</comment>
<sequence length="72" mass="7842">MHESDEWVQIELAMPLPDARNSHLEIMLNKSWILGNSPASGSNSSNGSNRALVASVFRGCFSVWKGILASIL</sequence>